<dbReference type="PANTHER" id="PTHR48029">
    <property type="entry name" value="NUCLEOLAR PROTEIN 8"/>
    <property type="match status" value="1"/>
</dbReference>
<dbReference type="PANTHER" id="PTHR48029:SF1">
    <property type="entry name" value="NUCLEOLAR PROTEIN 8"/>
    <property type="match status" value="1"/>
</dbReference>
<feature type="region of interest" description="Disordered" evidence="2">
    <location>
        <begin position="274"/>
        <end position="301"/>
    </location>
</feature>
<feature type="compositionally biased region" description="Basic and acidic residues" evidence="2">
    <location>
        <begin position="284"/>
        <end position="300"/>
    </location>
</feature>
<proteinExistence type="predicted"/>
<feature type="compositionally biased region" description="Basic and acidic residues" evidence="2">
    <location>
        <begin position="141"/>
        <end position="154"/>
    </location>
</feature>
<accession>A0A8S1F0D1</accession>
<evidence type="ECO:0000313" key="4">
    <source>
        <dbReference type="Proteomes" id="UP000494206"/>
    </source>
</evidence>
<dbReference type="AlphaFoldDB" id="A0A8S1F0D1"/>
<feature type="region of interest" description="Disordered" evidence="2">
    <location>
        <begin position="116"/>
        <end position="238"/>
    </location>
</feature>
<feature type="compositionally biased region" description="Basic and acidic residues" evidence="2">
    <location>
        <begin position="64"/>
        <end position="76"/>
    </location>
</feature>
<dbReference type="GO" id="GO:0003723">
    <property type="term" value="F:RNA binding"/>
    <property type="evidence" value="ECO:0007669"/>
    <property type="project" value="UniProtKB-KW"/>
</dbReference>
<reference evidence="3 4" key="1">
    <citation type="submission" date="2020-04" db="EMBL/GenBank/DDBJ databases">
        <authorList>
            <person name="Laetsch R D."/>
            <person name="Stevens L."/>
            <person name="Kumar S."/>
            <person name="Blaxter L. M."/>
        </authorList>
    </citation>
    <scope>NUCLEOTIDE SEQUENCE [LARGE SCALE GENOMIC DNA]</scope>
</reference>
<sequence length="386" mass="45240">METNSVEDEERRRKSEAARRAAIRERIERQKLREKQIAEDIANVDKKSSKRIVFDDDSDEEQEAVEKAPKKPKLFDSDDEEGEEGKEEEELLIKNRHSGVKGEKLMKLETRFNNDPRFKMDDKFAESDESEADEAVDDERNEIRMEKEKNRELLSKILGKSIGDDSKSKKKIDGSVARPFTRFDPLNEEHVAWMKQFGEKQEKKKKKEEDAGQNDEDADEEEQEEEEERSGEEECEKKEIFYELDEKFSTELKELSEGKKSENGFSFLEMIGRKHDEEDAEAESTIRPEIPKEKPSEIDVTKPLLATSTVKSTRFFVDASDEQIRSMAMNFRRTQSIEKIIDRWTPHRDAIFKVWKKQRRDALKIEKEKMSWSGNRKRKSTGTIGQ</sequence>
<feature type="compositionally biased region" description="Basic and acidic residues" evidence="2">
    <location>
        <begin position="185"/>
        <end position="210"/>
    </location>
</feature>
<gene>
    <name evidence="3" type="ORF">CBOVIS_LOCUS8368</name>
</gene>
<feature type="region of interest" description="Disordered" evidence="2">
    <location>
        <begin position="44"/>
        <end position="97"/>
    </location>
</feature>
<feature type="compositionally biased region" description="Acidic residues" evidence="2">
    <location>
        <begin position="127"/>
        <end position="140"/>
    </location>
</feature>
<feature type="compositionally biased region" description="Acidic residues" evidence="2">
    <location>
        <begin position="77"/>
        <end position="90"/>
    </location>
</feature>
<feature type="compositionally biased region" description="Basic and acidic residues" evidence="2">
    <location>
        <begin position="162"/>
        <end position="173"/>
    </location>
</feature>
<evidence type="ECO:0000256" key="2">
    <source>
        <dbReference type="SAM" id="MobiDB-lite"/>
    </source>
</evidence>
<evidence type="ECO:0000313" key="3">
    <source>
        <dbReference type="EMBL" id="CAB3406274.1"/>
    </source>
</evidence>
<dbReference type="OrthoDB" id="21643at2759"/>
<keyword evidence="4" id="KW-1185">Reference proteome</keyword>
<dbReference type="Proteomes" id="UP000494206">
    <property type="component" value="Unassembled WGS sequence"/>
</dbReference>
<feature type="compositionally biased region" description="Acidic residues" evidence="2">
    <location>
        <begin position="211"/>
        <end position="234"/>
    </location>
</feature>
<evidence type="ECO:0000256" key="1">
    <source>
        <dbReference type="ARBA" id="ARBA00022884"/>
    </source>
</evidence>
<name>A0A8S1F0D1_9PELO</name>
<organism evidence="3 4">
    <name type="scientific">Caenorhabditis bovis</name>
    <dbReference type="NCBI Taxonomy" id="2654633"/>
    <lineage>
        <taxon>Eukaryota</taxon>
        <taxon>Metazoa</taxon>
        <taxon>Ecdysozoa</taxon>
        <taxon>Nematoda</taxon>
        <taxon>Chromadorea</taxon>
        <taxon>Rhabditida</taxon>
        <taxon>Rhabditina</taxon>
        <taxon>Rhabditomorpha</taxon>
        <taxon>Rhabditoidea</taxon>
        <taxon>Rhabditidae</taxon>
        <taxon>Peloderinae</taxon>
        <taxon>Caenorhabditis</taxon>
    </lineage>
</organism>
<feature type="compositionally biased region" description="Basic and acidic residues" evidence="2">
    <location>
        <begin position="116"/>
        <end position="126"/>
    </location>
</feature>
<keyword evidence="1" id="KW-0694">RNA-binding</keyword>
<protein>
    <submittedName>
        <fullName evidence="3">Uncharacterized protein</fullName>
    </submittedName>
</protein>
<feature type="region of interest" description="Disordered" evidence="2">
    <location>
        <begin position="367"/>
        <end position="386"/>
    </location>
</feature>
<dbReference type="EMBL" id="CADEPM010000005">
    <property type="protein sequence ID" value="CAB3406274.1"/>
    <property type="molecule type" value="Genomic_DNA"/>
</dbReference>
<comment type="caution">
    <text evidence="3">The sequence shown here is derived from an EMBL/GenBank/DDBJ whole genome shotgun (WGS) entry which is preliminary data.</text>
</comment>